<name>A0A0H2LP98_VARPD</name>
<gene>
    <name evidence="2" type="ORF">VPARA_67820</name>
</gene>
<proteinExistence type="predicted"/>
<dbReference type="AlphaFoldDB" id="A0A0H2LP98"/>
<reference evidence="2 3" key="1">
    <citation type="submission" date="2015-03" db="EMBL/GenBank/DDBJ databases">
        <title>Genome sequence of Variovorax paradoxus TBEA6.</title>
        <authorList>
            <person name="Poehlein A."/>
            <person name="Schuldes J."/>
            <person name="Wuebbeler J.H."/>
            <person name="Hiessl S."/>
            <person name="Steinbuechel A."/>
            <person name="Daniel R."/>
        </authorList>
    </citation>
    <scope>NUCLEOTIDE SEQUENCE [LARGE SCALE GENOMIC DNA]</scope>
    <source>
        <strain evidence="2 3">TBEA6</strain>
    </source>
</reference>
<evidence type="ECO:0000313" key="3">
    <source>
        <dbReference type="Proteomes" id="UP000035170"/>
    </source>
</evidence>
<dbReference type="EMBL" id="JZWI01000072">
    <property type="protein sequence ID" value="KLN52104.1"/>
    <property type="molecule type" value="Genomic_DNA"/>
</dbReference>
<dbReference type="Proteomes" id="UP000035170">
    <property type="component" value="Unassembled WGS sequence"/>
</dbReference>
<protein>
    <submittedName>
        <fullName evidence="2">Uncharacterized protein</fullName>
    </submittedName>
</protein>
<feature type="transmembrane region" description="Helical" evidence="1">
    <location>
        <begin position="63"/>
        <end position="82"/>
    </location>
</feature>
<keyword evidence="1" id="KW-0812">Transmembrane</keyword>
<organism evidence="2 3">
    <name type="scientific">Variovorax paradoxus</name>
    <dbReference type="NCBI Taxonomy" id="34073"/>
    <lineage>
        <taxon>Bacteria</taxon>
        <taxon>Pseudomonadati</taxon>
        <taxon>Pseudomonadota</taxon>
        <taxon>Betaproteobacteria</taxon>
        <taxon>Burkholderiales</taxon>
        <taxon>Comamonadaceae</taxon>
        <taxon>Variovorax</taxon>
    </lineage>
</organism>
<keyword evidence="1" id="KW-0472">Membrane</keyword>
<evidence type="ECO:0000256" key="1">
    <source>
        <dbReference type="SAM" id="Phobius"/>
    </source>
</evidence>
<keyword evidence="3" id="KW-1185">Reference proteome</keyword>
<dbReference type="PATRIC" id="fig|34073.19.peg.6998"/>
<dbReference type="RefSeq" id="WP_047787748.1">
    <property type="nucleotide sequence ID" value="NZ_JZWI01000072.1"/>
</dbReference>
<accession>A0A0H2LP98</accession>
<keyword evidence="1" id="KW-1133">Transmembrane helix</keyword>
<sequence length="83" mass="8896">MLTAAAISGYLAYDAARLSTTDVPYALTAKSWGEDVAHVPLAEQEERKQYNAIRGIGDLSQSVWLFGILCAGCLACAGYSFYA</sequence>
<evidence type="ECO:0000313" key="2">
    <source>
        <dbReference type="EMBL" id="KLN52104.1"/>
    </source>
</evidence>
<comment type="caution">
    <text evidence="2">The sequence shown here is derived from an EMBL/GenBank/DDBJ whole genome shotgun (WGS) entry which is preliminary data.</text>
</comment>